<proteinExistence type="predicted"/>
<comment type="caution">
    <text evidence="1">The sequence shown here is derived from an EMBL/GenBank/DDBJ whole genome shotgun (WGS) entry which is preliminary data.</text>
</comment>
<dbReference type="RefSeq" id="WP_209621868.1">
    <property type="nucleotide sequence ID" value="NZ_JAGJRS010000027.1"/>
</dbReference>
<organism evidence="1 2">
    <name type="scientific">Frateuria flava</name>
    <dbReference type="NCBI Taxonomy" id="2821489"/>
    <lineage>
        <taxon>Bacteria</taxon>
        <taxon>Pseudomonadati</taxon>
        <taxon>Pseudomonadota</taxon>
        <taxon>Gammaproteobacteria</taxon>
        <taxon>Lysobacterales</taxon>
        <taxon>Rhodanobacteraceae</taxon>
        <taxon>Frateuria</taxon>
    </lineage>
</organism>
<evidence type="ECO:0000313" key="1">
    <source>
        <dbReference type="EMBL" id="MBP1475339.1"/>
    </source>
</evidence>
<sequence>MTSRVDFDRYWGAQLSAIEYDCKSMSMVFVLFWTIDSRPCCARLQFNGVSRCELAAEKVFESEVVELVSLEGRHADGYWHIAGELSNYEFSIRCVDIQDDAS</sequence>
<gene>
    <name evidence="1" type="ORF">J7I44_13585</name>
</gene>
<dbReference type="Proteomes" id="UP000823790">
    <property type="component" value="Unassembled WGS sequence"/>
</dbReference>
<keyword evidence="2" id="KW-1185">Reference proteome</keyword>
<accession>A0ABS4DQK0</accession>
<name>A0ABS4DQK0_9GAMM</name>
<dbReference type="EMBL" id="JAGJRS010000027">
    <property type="protein sequence ID" value="MBP1475339.1"/>
    <property type="molecule type" value="Genomic_DNA"/>
</dbReference>
<evidence type="ECO:0000313" key="2">
    <source>
        <dbReference type="Proteomes" id="UP000823790"/>
    </source>
</evidence>
<protein>
    <submittedName>
        <fullName evidence="1">Uncharacterized protein</fullName>
    </submittedName>
</protein>
<reference evidence="1 2" key="1">
    <citation type="submission" date="2021-04" db="EMBL/GenBank/DDBJ databases">
        <authorList>
            <person name="Huq M.A."/>
        </authorList>
    </citation>
    <scope>NUCLEOTIDE SEQUENCE [LARGE SCALE GENOMIC DNA]</scope>
    <source>
        <strain evidence="1 2">MAH-13</strain>
    </source>
</reference>